<dbReference type="InterPro" id="IPR005000">
    <property type="entry name" value="Aldolase/citrate-lyase_domain"/>
</dbReference>
<dbReference type="PANTHER" id="PTHR30502">
    <property type="entry name" value="2-KETO-3-DEOXY-L-RHAMNONATE ALDOLASE"/>
    <property type="match status" value="1"/>
</dbReference>
<proteinExistence type="inferred from homology"/>
<dbReference type="SUPFAM" id="SSF51621">
    <property type="entry name" value="Phosphoenolpyruvate/pyruvate domain"/>
    <property type="match status" value="1"/>
</dbReference>
<dbReference type="InterPro" id="IPR040442">
    <property type="entry name" value="Pyrv_kinase-like_dom_sf"/>
</dbReference>
<evidence type="ECO:0000313" key="6">
    <source>
        <dbReference type="Proteomes" id="UP001357485"/>
    </source>
</evidence>
<evidence type="ECO:0000256" key="1">
    <source>
        <dbReference type="ARBA" id="ARBA00005568"/>
    </source>
</evidence>
<dbReference type="PANTHER" id="PTHR30502:SF0">
    <property type="entry name" value="PHOSPHOENOLPYRUVATE CARBOXYLASE FAMILY PROTEIN"/>
    <property type="match status" value="1"/>
</dbReference>
<dbReference type="InterPro" id="IPR015813">
    <property type="entry name" value="Pyrv/PenolPyrv_kinase-like_dom"/>
</dbReference>
<keyword evidence="6" id="KW-1185">Reference proteome</keyword>
<comment type="similarity">
    <text evidence="1">Belongs to the HpcH/HpaI aldolase family.</text>
</comment>
<dbReference type="SUPFAM" id="SSF52833">
    <property type="entry name" value="Thioredoxin-like"/>
    <property type="match status" value="1"/>
</dbReference>
<dbReference type="InterPro" id="IPR050251">
    <property type="entry name" value="HpcH-HpaI_aldolase"/>
</dbReference>
<sequence length="320" mass="34328">MAGVRTKFAVTLFTRLNCSLCDDAKRQLSVLWEKRRFEYTEINVMEPAQERWKRLYEFDTPVMLPGTNHARTIARCGMDWICVDTEHGNIDDGAMHEAVAAIAGCGVSPVVRIAANEGWMVKRALDAGAHGIIVPLLYTAVDAERLVQSAKFPPLGGRGFGSPFPMDKFSNQTAGEYLQQANDALVTIVQIETKEALHNVAAIAAVPGVDVLLIGPFDLGNNIGHPILDGTMHPDLKAAIATIHKAATDAGKRSGIYCTSGEQAREFADHGFHMISVLADMIALPVAFGHALSAARGSLAHSALNMAKGGIGKLTGPYGR</sequence>
<evidence type="ECO:0000256" key="3">
    <source>
        <dbReference type="ARBA" id="ARBA00023239"/>
    </source>
</evidence>
<protein>
    <recommendedName>
        <fullName evidence="4">HpcH/HpaI aldolase/citrate lyase domain-containing protein</fullName>
    </recommendedName>
</protein>
<accession>A0ABR0KSN2</accession>
<evidence type="ECO:0000313" key="5">
    <source>
        <dbReference type="EMBL" id="KAK5125893.1"/>
    </source>
</evidence>
<dbReference type="Pfam" id="PF03328">
    <property type="entry name" value="HpcH_HpaI"/>
    <property type="match status" value="1"/>
</dbReference>
<evidence type="ECO:0000259" key="4">
    <source>
        <dbReference type="Pfam" id="PF03328"/>
    </source>
</evidence>
<keyword evidence="2" id="KW-0479">Metal-binding</keyword>
<dbReference type="Pfam" id="PF05768">
    <property type="entry name" value="Glrx-like"/>
    <property type="match status" value="1"/>
</dbReference>
<evidence type="ECO:0000256" key="2">
    <source>
        <dbReference type="ARBA" id="ARBA00022723"/>
    </source>
</evidence>
<dbReference type="InterPro" id="IPR008554">
    <property type="entry name" value="Glutaredoxin-like"/>
</dbReference>
<name>A0ABR0KSN2_9PEZI</name>
<gene>
    <name evidence="5" type="ORF">LTR16_003178</name>
</gene>
<organism evidence="5 6">
    <name type="scientific">Cryomyces antarcticus</name>
    <dbReference type="NCBI Taxonomy" id="329879"/>
    <lineage>
        <taxon>Eukaryota</taxon>
        <taxon>Fungi</taxon>
        <taxon>Dikarya</taxon>
        <taxon>Ascomycota</taxon>
        <taxon>Pezizomycotina</taxon>
        <taxon>Dothideomycetes</taxon>
        <taxon>Dothideomycetes incertae sedis</taxon>
        <taxon>Cryomyces</taxon>
    </lineage>
</organism>
<dbReference type="EMBL" id="JAVRRA010024927">
    <property type="protein sequence ID" value="KAK5125893.1"/>
    <property type="molecule type" value="Genomic_DNA"/>
</dbReference>
<feature type="domain" description="HpcH/HpaI aldolase/citrate lyase" evidence="4">
    <location>
        <begin position="70"/>
        <end position="277"/>
    </location>
</feature>
<comment type="caution">
    <text evidence="5">The sequence shown here is derived from an EMBL/GenBank/DDBJ whole genome shotgun (WGS) entry which is preliminary data.</text>
</comment>
<dbReference type="Gene3D" id="3.20.20.60">
    <property type="entry name" value="Phosphoenolpyruvate-binding domains"/>
    <property type="match status" value="1"/>
</dbReference>
<reference evidence="5 6" key="1">
    <citation type="submission" date="2023-08" db="EMBL/GenBank/DDBJ databases">
        <title>Black Yeasts Isolated from many extreme environments.</title>
        <authorList>
            <person name="Coleine C."/>
            <person name="Stajich J.E."/>
            <person name="Selbmann L."/>
        </authorList>
    </citation>
    <scope>NUCLEOTIDE SEQUENCE [LARGE SCALE GENOMIC DNA]</scope>
    <source>
        <strain evidence="5 6">CCFEE 536</strain>
    </source>
</reference>
<dbReference type="Proteomes" id="UP001357485">
    <property type="component" value="Unassembled WGS sequence"/>
</dbReference>
<dbReference type="InterPro" id="IPR036249">
    <property type="entry name" value="Thioredoxin-like_sf"/>
</dbReference>
<keyword evidence="3" id="KW-0456">Lyase</keyword>